<reference evidence="4 5" key="1">
    <citation type="journal article" date="2015" name="Parasit. Vectors">
        <title>Draft genome of the scabies mite.</title>
        <authorList>
            <person name="Rider S.D.Jr."/>
            <person name="Morgan M.S."/>
            <person name="Arlian L.G."/>
        </authorList>
    </citation>
    <scope>NUCLEOTIDE SEQUENCE [LARGE SCALE GENOMIC DNA]</scope>
    <source>
        <strain evidence="4">Arlian Lab</strain>
    </source>
</reference>
<gene>
    <name evidence="4" type="ORF">QR98_0032400</name>
</gene>
<sequence>MSDNLANLRNYKIQLRQVEMSLKTDPDNEDLKKLHEDLNEVIDLTMQLMTKDELAALESLENEDAPTHNFSAGDWVLAPWSEDGQFYEAQVEDITSDGQCTVMFTHNKKRFSEVCLVGLLKPLGKKRSFNNTKTNANSSLGNPYSANNNKNLGPSSASISYTNQSSKNFRDGLIAHATTINQFKKQQEQREASRRKQQKRKEKQKLLEEEREKDKRKWQSFASKVVTKKMKGSQKKSIFASPDSVDGRVGVGTCGQYDFKFETNKFLINSIQ</sequence>
<dbReference type="EMBL" id="JXLN01009959">
    <property type="protein sequence ID" value="KPM04786.1"/>
    <property type="molecule type" value="Genomic_DNA"/>
</dbReference>
<dbReference type="Gene3D" id="2.30.30.140">
    <property type="match status" value="1"/>
</dbReference>
<evidence type="ECO:0000256" key="3">
    <source>
        <dbReference type="SAM" id="MobiDB-lite"/>
    </source>
</evidence>
<dbReference type="GO" id="GO:0005634">
    <property type="term" value="C:nucleus"/>
    <property type="evidence" value="ECO:0007669"/>
    <property type="project" value="UniProtKB-SubCell"/>
</dbReference>
<comment type="caution">
    <text evidence="4">The sequence shown here is derived from an EMBL/GenBank/DDBJ whole genome shotgun (WGS) entry which is preliminary data.</text>
</comment>
<dbReference type="PANTHER" id="PTHR46297">
    <property type="entry name" value="ZINC FINGER CCCH-TYPE WITH G PATCH DOMAIN-CONTAINING PROTEIN"/>
    <property type="match status" value="1"/>
</dbReference>
<feature type="region of interest" description="Disordered" evidence="3">
    <location>
        <begin position="127"/>
        <end position="159"/>
    </location>
</feature>
<comment type="subcellular location">
    <subcellularLocation>
        <location evidence="1">Nucleus</location>
    </subcellularLocation>
</comment>
<evidence type="ECO:0000256" key="2">
    <source>
        <dbReference type="ARBA" id="ARBA00023242"/>
    </source>
</evidence>
<feature type="compositionally biased region" description="Basic and acidic residues" evidence="3">
    <location>
        <begin position="185"/>
        <end position="194"/>
    </location>
</feature>
<feature type="region of interest" description="Disordered" evidence="3">
    <location>
        <begin position="183"/>
        <end position="213"/>
    </location>
</feature>
<dbReference type="AlphaFoldDB" id="A0A132A148"/>
<organism evidence="4 5">
    <name type="scientific">Sarcoptes scabiei</name>
    <name type="common">Itch mite</name>
    <name type="synonym">Acarus scabiei</name>
    <dbReference type="NCBI Taxonomy" id="52283"/>
    <lineage>
        <taxon>Eukaryota</taxon>
        <taxon>Metazoa</taxon>
        <taxon>Ecdysozoa</taxon>
        <taxon>Arthropoda</taxon>
        <taxon>Chelicerata</taxon>
        <taxon>Arachnida</taxon>
        <taxon>Acari</taxon>
        <taxon>Acariformes</taxon>
        <taxon>Sarcoptiformes</taxon>
        <taxon>Astigmata</taxon>
        <taxon>Psoroptidia</taxon>
        <taxon>Sarcoptoidea</taxon>
        <taxon>Sarcoptidae</taxon>
        <taxon>Sarcoptinae</taxon>
        <taxon>Sarcoptes</taxon>
    </lineage>
</organism>
<dbReference type="OrthoDB" id="79171at2759"/>
<accession>A0A132A148</accession>
<evidence type="ECO:0000313" key="4">
    <source>
        <dbReference type="EMBL" id="KPM04786.1"/>
    </source>
</evidence>
<protein>
    <submittedName>
        <fullName evidence="4">Survival motor neuron-like protein</fullName>
    </submittedName>
</protein>
<name>A0A132A148_SARSC</name>
<evidence type="ECO:0000313" key="5">
    <source>
        <dbReference type="Proteomes" id="UP000616769"/>
    </source>
</evidence>
<feature type="compositionally biased region" description="Basic and acidic residues" evidence="3">
    <location>
        <begin position="204"/>
        <end position="213"/>
    </location>
</feature>
<dbReference type="InterPro" id="IPR002999">
    <property type="entry name" value="Tudor"/>
</dbReference>
<keyword evidence="2" id="KW-0539">Nucleus</keyword>
<proteinExistence type="predicted"/>
<dbReference type="SMART" id="SM00333">
    <property type="entry name" value="TUDOR"/>
    <property type="match status" value="1"/>
</dbReference>
<dbReference type="VEuPathDB" id="VectorBase:SSCA009129"/>
<dbReference type="SUPFAM" id="SSF63748">
    <property type="entry name" value="Tudor/PWWP/MBT"/>
    <property type="match status" value="1"/>
</dbReference>
<evidence type="ECO:0000256" key="1">
    <source>
        <dbReference type="ARBA" id="ARBA00004123"/>
    </source>
</evidence>
<feature type="compositionally biased region" description="Polar residues" evidence="3">
    <location>
        <begin position="129"/>
        <end position="159"/>
    </location>
</feature>
<dbReference type="Proteomes" id="UP000616769">
    <property type="component" value="Unassembled WGS sequence"/>
</dbReference>